<reference evidence="2" key="1">
    <citation type="submission" date="2018-04" db="EMBL/GenBank/DDBJ databases">
        <title>Whole genome sequencing of Hypsizygus marmoreus.</title>
        <authorList>
            <person name="Choi I.-G."/>
            <person name="Min B."/>
            <person name="Kim J.-G."/>
            <person name="Kim S."/>
            <person name="Oh Y.-L."/>
            <person name="Kong W.-S."/>
            <person name="Park H."/>
            <person name="Jeong J."/>
            <person name="Song E.-S."/>
        </authorList>
    </citation>
    <scope>NUCLEOTIDE SEQUENCE [LARGE SCALE GENOMIC DNA]</scope>
    <source>
        <strain evidence="2">51987-8</strain>
    </source>
</reference>
<dbReference type="InParanoid" id="A0A369JAF8"/>
<name>A0A369JAF8_HYPMA</name>
<keyword evidence="3" id="KW-1185">Reference proteome</keyword>
<comment type="caution">
    <text evidence="2">The sequence shown here is derived from an EMBL/GenBank/DDBJ whole genome shotgun (WGS) entry which is preliminary data.</text>
</comment>
<dbReference type="AlphaFoldDB" id="A0A369JAF8"/>
<dbReference type="EMBL" id="LUEZ02000112">
    <property type="protein sequence ID" value="RDB17425.1"/>
    <property type="molecule type" value="Genomic_DNA"/>
</dbReference>
<evidence type="ECO:0000313" key="3">
    <source>
        <dbReference type="Proteomes" id="UP000076154"/>
    </source>
</evidence>
<accession>A0A369JAF8</accession>
<gene>
    <name evidence="2" type="ORF">Hypma_001636</name>
</gene>
<organism evidence="2 3">
    <name type="scientific">Hypsizygus marmoreus</name>
    <name type="common">White beech mushroom</name>
    <name type="synonym">Agaricus marmoreus</name>
    <dbReference type="NCBI Taxonomy" id="39966"/>
    <lineage>
        <taxon>Eukaryota</taxon>
        <taxon>Fungi</taxon>
        <taxon>Dikarya</taxon>
        <taxon>Basidiomycota</taxon>
        <taxon>Agaricomycotina</taxon>
        <taxon>Agaricomycetes</taxon>
        <taxon>Agaricomycetidae</taxon>
        <taxon>Agaricales</taxon>
        <taxon>Tricholomatineae</taxon>
        <taxon>Lyophyllaceae</taxon>
        <taxon>Hypsizygus</taxon>
    </lineage>
</organism>
<protein>
    <submittedName>
        <fullName evidence="2">Uncharacterized protein</fullName>
    </submittedName>
</protein>
<proteinExistence type="predicted"/>
<dbReference type="Proteomes" id="UP000076154">
    <property type="component" value="Unassembled WGS sequence"/>
</dbReference>
<evidence type="ECO:0000313" key="2">
    <source>
        <dbReference type="EMBL" id="RDB17425.1"/>
    </source>
</evidence>
<feature type="signal peptide" evidence="1">
    <location>
        <begin position="1"/>
        <end position="24"/>
    </location>
</feature>
<keyword evidence="1" id="KW-0732">Signal</keyword>
<feature type="chain" id="PRO_5016686514" evidence="1">
    <location>
        <begin position="25"/>
        <end position="126"/>
    </location>
</feature>
<evidence type="ECO:0000256" key="1">
    <source>
        <dbReference type="SAM" id="SignalP"/>
    </source>
</evidence>
<sequence length="126" mass="13951">MQFSLDNAFLPALLLFFLLHTVYTVTLTSLHEVCPQIQFLSYMRCNTTTISKFANSSLSGEAEVARRSQLGLATKHRDYAHLAVRAPGTTLIRCGDVCNGDGWGRFVVTDGPLIPIPTLSQRIRPI</sequence>